<dbReference type="KEGG" id="hro:HELRODRAFT_164115"/>
<dbReference type="AlphaFoldDB" id="T1EUY2"/>
<evidence type="ECO:0008006" key="4">
    <source>
        <dbReference type="Google" id="ProtNLM"/>
    </source>
</evidence>
<dbReference type="RefSeq" id="XP_009027392.1">
    <property type="nucleotide sequence ID" value="XM_009029144.1"/>
</dbReference>
<evidence type="ECO:0000313" key="2">
    <source>
        <dbReference type="EnsemblMetazoa" id="HelroP164115"/>
    </source>
</evidence>
<name>T1EUY2_HELRO</name>
<dbReference type="OrthoDB" id="6614092at2759"/>
<reference evidence="1 3" key="2">
    <citation type="journal article" date="2013" name="Nature">
        <title>Insights into bilaterian evolution from three spiralian genomes.</title>
        <authorList>
            <person name="Simakov O."/>
            <person name="Marletaz F."/>
            <person name="Cho S.J."/>
            <person name="Edsinger-Gonzales E."/>
            <person name="Havlak P."/>
            <person name="Hellsten U."/>
            <person name="Kuo D.H."/>
            <person name="Larsson T."/>
            <person name="Lv J."/>
            <person name="Arendt D."/>
            <person name="Savage R."/>
            <person name="Osoegawa K."/>
            <person name="de Jong P."/>
            <person name="Grimwood J."/>
            <person name="Chapman J.A."/>
            <person name="Shapiro H."/>
            <person name="Aerts A."/>
            <person name="Otillar R.P."/>
            <person name="Terry A.Y."/>
            <person name="Boore J.L."/>
            <person name="Grigoriev I.V."/>
            <person name="Lindberg D.R."/>
            <person name="Seaver E.C."/>
            <person name="Weisblat D.A."/>
            <person name="Putnam N.H."/>
            <person name="Rokhsar D.S."/>
        </authorList>
    </citation>
    <scope>NUCLEOTIDE SEQUENCE</scope>
</reference>
<dbReference type="InParanoid" id="T1EUY2"/>
<evidence type="ECO:0000313" key="1">
    <source>
        <dbReference type="EMBL" id="ESN94299.1"/>
    </source>
</evidence>
<dbReference type="GeneID" id="20200382"/>
<evidence type="ECO:0000313" key="3">
    <source>
        <dbReference type="Proteomes" id="UP000015101"/>
    </source>
</evidence>
<dbReference type="EnsemblMetazoa" id="HelroT164115">
    <property type="protein sequence ID" value="HelroP164115"/>
    <property type="gene ID" value="HelroG164115"/>
</dbReference>
<accession>T1EUY2</accession>
<keyword evidence="3" id="KW-1185">Reference proteome</keyword>
<protein>
    <recommendedName>
        <fullName evidence="4">DUF4371 domain-containing protein</fullName>
    </recommendedName>
</protein>
<reference evidence="3" key="1">
    <citation type="submission" date="2012-12" db="EMBL/GenBank/DDBJ databases">
        <authorList>
            <person name="Hellsten U."/>
            <person name="Grimwood J."/>
            <person name="Chapman J.A."/>
            <person name="Shapiro H."/>
            <person name="Aerts A."/>
            <person name="Otillar R.P."/>
            <person name="Terry A.Y."/>
            <person name="Boore J.L."/>
            <person name="Simakov O."/>
            <person name="Marletaz F."/>
            <person name="Cho S.-J."/>
            <person name="Edsinger-Gonzales E."/>
            <person name="Havlak P."/>
            <person name="Kuo D.-H."/>
            <person name="Larsson T."/>
            <person name="Lv J."/>
            <person name="Arendt D."/>
            <person name="Savage R."/>
            <person name="Osoegawa K."/>
            <person name="de Jong P."/>
            <person name="Lindberg D.R."/>
            <person name="Seaver E.C."/>
            <person name="Weisblat D.A."/>
            <person name="Putnam N.H."/>
            <person name="Grigoriev I.V."/>
            <person name="Rokhsar D.S."/>
        </authorList>
    </citation>
    <scope>NUCLEOTIDE SEQUENCE</scope>
</reference>
<organism evidence="2 3">
    <name type="scientific">Helobdella robusta</name>
    <name type="common">Californian leech</name>
    <dbReference type="NCBI Taxonomy" id="6412"/>
    <lineage>
        <taxon>Eukaryota</taxon>
        <taxon>Metazoa</taxon>
        <taxon>Spiralia</taxon>
        <taxon>Lophotrochozoa</taxon>
        <taxon>Annelida</taxon>
        <taxon>Clitellata</taxon>
        <taxon>Hirudinea</taxon>
        <taxon>Rhynchobdellida</taxon>
        <taxon>Glossiphoniidae</taxon>
        <taxon>Helobdella</taxon>
    </lineage>
</organism>
<sequence length="351" mass="40014">MYIFNQSTRYITGVVNVNWLPVLLSSLVDGTTKLLGVPNESMVIGMCFDTTASNTGKLNGACTLLEKAMGRNLLWMTCRHHKFEVLLADVYNVCLGPSTGPEILFFKRFREKWTEMNHTPEVRSIPLIIVSDAIKAFIKCQLKVRHSRDDYLEFLLLAAQIVGLQVDVAIRKPGALHRARWMAKAIYALKIELLFTVNKTIFNLTARELQGIQRLNRFIICVYLQSWFSCRLTADAPVNDILLVQRLHDYDDAVLDSTGLKMMLRHFWYMSPELATLALFSSLLSDKEKTDLFRTIQADRGPHLMKTLPQSFDNLRASKTFFETSNIDASFLDVLVKTAQILLLSKLQQCL</sequence>
<dbReference type="HOGENOM" id="CLU_086471_0_0_1"/>
<dbReference type="EMBL" id="AMQM01001550">
    <property type="status" value="NOT_ANNOTATED_CDS"/>
    <property type="molecule type" value="Genomic_DNA"/>
</dbReference>
<reference evidence="2" key="3">
    <citation type="submission" date="2015-06" db="UniProtKB">
        <authorList>
            <consortium name="EnsemblMetazoa"/>
        </authorList>
    </citation>
    <scope>IDENTIFICATION</scope>
</reference>
<dbReference type="Proteomes" id="UP000015101">
    <property type="component" value="Unassembled WGS sequence"/>
</dbReference>
<gene>
    <name evidence="2" type="primary">20200382</name>
    <name evidence="1" type="ORF">HELRODRAFT_164115</name>
</gene>
<dbReference type="CTD" id="20200382"/>
<dbReference type="EMBL" id="KB097571">
    <property type="protein sequence ID" value="ESN94299.1"/>
    <property type="molecule type" value="Genomic_DNA"/>
</dbReference>
<proteinExistence type="predicted"/>